<evidence type="ECO:0000313" key="1">
    <source>
        <dbReference type="EMBL" id="QHT87162.1"/>
    </source>
</evidence>
<dbReference type="EMBL" id="MN740084">
    <property type="protein sequence ID" value="QHT87162.1"/>
    <property type="molecule type" value="Genomic_DNA"/>
</dbReference>
<name>A0A6C0I308_9ZZZZ</name>
<organism evidence="1">
    <name type="scientific">viral metagenome</name>
    <dbReference type="NCBI Taxonomy" id="1070528"/>
    <lineage>
        <taxon>unclassified sequences</taxon>
        <taxon>metagenomes</taxon>
        <taxon>organismal metagenomes</taxon>
    </lineage>
</organism>
<proteinExistence type="predicted"/>
<protein>
    <submittedName>
        <fullName evidence="1">Uncharacterized protein</fullName>
    </submittedName>
</protein>
<dbReference type="AlphaFoldDB" id="A0A6C0I308"/>
<accession>A0A6C0I308</accession>
<reference evidence="1" key="1">
    <citation type="journal article" date="2020" name="Nature">
        <title>Giant virus diversity and host interactions through global metagenomics.</title>
        <authorList>
            <person name="Schulz F."/>
            <person name="Roux S."/>
            <person name="Paez-Espino D."/>
            <person name="Jungbluth S."/>
            <person name="Walsh D.A."/>
            <person name="Denef V.J."/>
            <person name="McMahon K.D."/>
            <person name="Konstantinidis K.T."/>
            <person name="Eloe-Fadrosh E.A."/>
            <person name="Kyrpides N.C."/>
            <person name="Woyke T."/>
        </authorList>
    </citation>
    <scope>NUCLEOTIDE SEQUENCE</scope>
    <source>
        <strain evidence="1">GVMAG-M-3300023184-190</strain>
    </source>
</reference>
<sequence length="109" mass="13096">MGSHIIIVEVDENKHTNYDCSCENKRLMELSQDLYHRPIIFIRFNPDDYVNQEGILVKSCWKLNKLGIMQVQKTKEREWGDRINCLKEVIQYWIDNPTEKTVEITELFY</sequence>